<comment type="caution">
    <text evidence="9">The sequence shown here is derived from an EMBL/GenBank/DDBJ whole genome shotgun (WGS) entry which is preliminary data.</text>
</comment>
<sequence>MDIPISNHSSRHISPIDNSSGDSNGDYLNSPVSQKMLKQLTYFLEEIYSHINRKISREKLKKVLEGGEELKEGRYLIVRMIGKGSFGNVVEAYDKLREEKVAIKIIKKKPSYRGQVLREINTLKKLNEYDQEKGYIVRMLDYFEWNGHTCIVFEYLSKTLFQLLRDTNFKGLDLSTVRQFAWQLIMALCLLSKGNLKIVHCDLKPENIMLKHPERIGIKLVDFGSSCEEGRQYYKYVQSMYYRAPEVLLGRDYGHPIDMWSVGCIIAELLIGRPLFYGHSETDQMAKIVEILGDPPITMLIRSSRIKKYFDASRMPFKLKTPPIHKDLNKKYPRSLAEAIGMENIQKDTEKYKNFLDLLGKMLKYNPDERIKPTEAREHQFFKDGNTEGSVKFQAPPQKVHENSSRSHQRSNIFSSEVPWPTTNIPCAYAPRKHEKKLKPSIKPICTSIFTSNQESLHDTSPYSKQSTNESQTSSLYHSPFRGLSSAEEIDMNIYSALISGRFNIRPASHESRSNQEAFIPCKLNVTPKI</sequence>
<dbReference type="GO" id="GO:0004674">
    <property type="term" value="F:protein serine/threonine kinase activity"/>
    <property type="evidence" value="ECO:0007669"/>
    <property type="project" value="UniProtKB-KW"/>
</dbReference>
<dbReference type="InterPro" id="IPR050494">
    <property type="entry name" value="Ser_Thr_dual-spec_kinase"/>
</dbReference>
<evidence type="ECO:0000256" key="4">
    <source>
        <dbReference type="ARBA" id="ARBA00022777"/>
    </source>
</evidence>
<dbReference type="InterPro" id="IPR000719">
    <property type="entry name" value="Prot_kinase_dom"/>
</dbReference>
<dbReference type="InterPro" id="IPR008271">
    <property type="entry name" value="Ser/Thr_kinase_AS"/>
</dbReference>
<evidence type="ECO:0000256" key="6">
    <source>
        <dbReference type="PROSITE-ProRule" id="PRU10141"/>
    </source>
</evidence>
<dbReference type="SUPFAM" id="SSF56112">
    <property type="entry name" value="Protein kinase-like (PK-like)"/>
    <property type="match status" value="1"/>
</dbReference>
<feature type="binding site" evidence="6">
    <location>
        <position position="108"/>
    </location>
    <ligand>
        <name>ATP</name>
        <dbReference type="ChEBI" id="CHEBI:30616"/>
    </ligand>
</feature>
<dbReference type="PROSITE" id="PS50011">
    <property type="entry name" value="PROTEIN_KINASE_DOM"/>
    <property type="match status" value="1"/>
</dbReference>
<evidence type="ECO:0000259" key="8">
    <source>
        <dbReference type="PROSITE" id="PS50011"/>
    </source>
</evidence>
<dbReference type="Proteomes" id="UP001162131">
    <property type="component" value="Unassembled WGS sequence"/>
</dbReference>
<dbReference type="Gene3D" id="3.30.200.20">
    <property type="entry name" value="Phosphorylase Kinase, domain 1"/>
    <property type="match status" value="1"/>
</dbReference>
<keyword evidence="3 6" id="KW-0547">Nucleotide-binding</keyword>
<evidence type="ECO:0000256" key="5">
    <source>
        <dbReference type="ARBA" id="ARBA00022840"/>
    </source>
</evidence>
<dbReference type="GO" id="GO:0005524">
    <property type="term" value="F:ATP binding"/>
    <property type="evidence" value="ECO:0007669"/>
    <property type="project" value="UniProtKB-UniRule"/>
</dbReference>
<evidence type="ECO:0000313" key="9">
    <source>
        <dbReference type="EMBL" id="CAG9315703.1"/>
    </source>
</evidence>
<organism evidence="9 10">
    <name type="scientific">Blepharisma stoltei</name>
    <dbReference type="NCBI Taxonomy" id="1481888"/>
    <lineage>
        <taxon>Eukaryota</taxon>
        <taxon>Sar</taxon>
        <taxon>Alveolata</taxon>
        <taxon>Ciliophora</taxon>
        <taxon>Postciliodesmatophora</taxon>
        <taxon>Heterotrichea</taxon>
        <taxon>Heterotrichida</taxon>
        <taxon>Blepharismidae</taxon>
        <taxon>Blepharisma</taxon>
    </lineage>
</organism>
<dbReference type="PROSITE" id="PS00108">
    <property type="entry name" value="PROTEIN_KINASE_ST"/>
    <property type="match status" value="1"/>
</dbReference>
<accession>A0AAU9IQF1</accession>
<dbReference type="AlphaFoldDB" id="A0AAU9IQF1"/>
<dbReference type="InterPro" id="IPR017441">
    <property type="entry name" value="Protein_kinase_ATP_BS"/>
</dbReference>
<keyword evidence="4" id="KW-0418">Kinase</keyword>
<feature type="region of interest" description="Disordered" evidence="7">
    <location>
        <begin position="1"/>
        <end position="27"/>
    </location>
</feature>
<protein>
    <recommendedName>
        <fullName evidence="8">Protein kinase domain-containing protein</fullName>
    </recommendedName>
</protein>
<evidence type="ECO:0000313" key="10">
    <source>
        <dbReference type="Proteomes" id="UP001162131"/>
    </source>
</evidence>
<dbReference type="EMBL" id="CAJZBQ010000014">
    <property type="protein sequence ID" value="CAG9315703.1"/>
    <property type="molecule type" value="Genomic_DNA"/>
</dbReference>
<dbReference type="SMART" id="SM00220">
    <property type="entry name" value="S_TKc"/>
    <property type="match status" value="1"/>
</dbReference>
<feature type="region of interest" description="Disordered" evidence="7">
    <location>
        <begin position="387"/>
        <end position="413"/>
    </location>
</feature>
<dbReference type="PROSITE" id="PS00107">
    <property type="entry name" value="PROTEIN_KINASE_ATP"/>
    <property type="match status" value="1"/>
</dbReference>
<keyword evidence="1" id="KW-0723">Serine/threonine-protein kinase</keyword>
<evidence type="ECO:0000256" key="2">
    <source>
        <dbReference type="ARBA" id="ARBA00022679"/>
    </source>
</evidence>
<proteinExistence type="predicted"/>
<keyword evidence="5 6" id="KW-0067">ATP-binding</keyword>
<feature type="compositionally biased region" description="Polar residues" evidence="7">
    <location>
        <begin position="16"/>
        <end position="27"/>
    </location>
</feature>
<feature type="domain" description="Protein kinase" evidence="8">
    <location>
        <begin position="75"/>
        <end position="382"/>
    </location>
</feature>
<dbReference type="Gene3D" id="1.10.510.10">
    <property type="entry name" value="Transferase(Phosphotransferase) domain 1"/>
    <property type="match status" value="1"/>
</dbReference>
<reference evidence="9" key="1">
    <citation type="submission" date="2021-09" db="EMBL/GenBank/DDBJ databases">
        <authorList>
            <consortium name="AG Swart"/>
            <person name="Singh M."/>
            <person name="Singh A."/>
            <person name="Seah K."/>
            <person name="Emmerich C."/>
        </authorList>
    </citation>
    <scope>NUCLEOTIDE SEQUENCE</scope>
    <source>
        <strain evidence="9">ATCC30299</strain>
    </source>
</reference>
<name>A0AAU9IQF1_9CILI</name>
<feature type="compositionally biased region" description="Polar residues" evidence="7">
    <location>
        <begin position="455"/>
        <end position="477"/>
    </location>
</feature>
<dbReference type="Pfam" id="PF00069">
    <property type="entry name" value="Pkinase"/>
    <property type="match status" value="1"/>
</dbReference>
<dbReference type="InterPro" id="IPR011009">
    <property type="entry name" value="Kinase-like_dom_sf"/>
</dbReference>
<dbReference type="PANTHER" id="PTHR24058">
    <property type="entry name" value="DUAL SPECIFICITY PROTEIN KINASE"/>
    <property type="match status" value="1"/>
</dbReference>
<gene>
    <name evidence="9" type="ORF">BSTOLATCC_MIC14453</name>
</gene>
<evidence type="ECO:0000256" key="3">
    <source>
        <dbReference type="ARBA" id="ARBA00022741"/>
    </source>
</evidence>
<evidence type="ECO:0000256" key="7">
    <source>
        <dbReference type="SAM" id="MobiDB-lite"/>
    </source>
</evidence>
<keyword evidence="10" id="KW-1185">Reference proteome</keyword>
<keyword evidence="2" id="KW-0808">Transferase</keyword>
<evidence type="ECO:0000256" key="1">
    <source>
        <dbReference type="ARBA" id="ARBA00022527"/>
    </source>
</evidence>
<feature type="region of interest" description="Disordered" evidence="7">
    <location>
        <begin position="455"/>
        <end position="479"/>
    </location>
</feature>